<keyword evidence="4" id="KW-1185">Reference proteome</keyword>
<dbReference type="Proteomes" id="UP000629963">
    <property type="component" value="Unassembled WGS sequence"/>
</dbReference>
<gene>
    <name evidence="3" type="ORF">H8R23_03205</name>
</gene>
<evidence type="ECO:0000313" key="3">
    <source>
        <dbReference type="EMBL" id="MBC5840402.1"/>
    </source>
</evidence>
<reference evidence="3 4" key="1">
    <citation type="submission" date="2020-08" db="EMBL/GenBank/DDBJ databases">
        <title>Description of novel Flavobacterium F-380 isolate.</title>
        <authorList>
            <person name="Saticioglu I.B."/>
            <person name="Duman M."/>
            <person name="Altun S."/>
        </authorList>
    </citation>
    <scope>NUCLEOTIDE SEQUENCE [LARGE SCALE GENOMIC DNA]</scope>
    <source>
        <strain evidence="3 4">F-380</strain>
    </source>
</reference>
<feature type="domain" description="Peptidase M1 membrane alanine aminopeptidase" evidence="2">
    <location>
        <begin position="359"/>
        <end position="507"/>
    </location>
</feature>
<feature type="signal peptide" evidence="1">
    <location>
        <begin position="1"/>
        <end position="19"/>
    </location>
</feature>
<evidence type="ECO:0000256" key="1">
    <source>
        <dbReference type="SAM" id="SignalP"/>
    </source>
</evidence>
<name>A0ABR7J4L1_9FLAO</name>
<dbReference type="InterPro" id="IPR034015">
    <property type="entry name" value="M1_LTA4H"/>
</dbReference>
<dbReference type="InterPro" id="IPR027268">
    <property type="entry name" value="Peptidase_M4/M1_CTD_sf"/>
</dbReference>
<proteinExistence type="predicted"/>
<comment type="caution">
    <text evidence="3">The sequence shown here is derived from an EMBL/GenBank/DDBJ whole genome shotgun (WGS) entry which is preliminary data.</text>
</comment>
<dbReference type="EMBL" id="JACRUJ010000001">
    <property type="protein sequence ID" value="MBC5840402.1"/>
    <property type="molecule type" value="Genomic_DNA"/>
</dbReference>
<dbReference type="SUPFAM" id="SSF55486">
    <property type="entry name" value="Metalloproteases ('zincins'), catalytic domain"/>
    <property type="match status" value="1"/>
</dbReference>
<keyword evidence="1" id="KW-0732">Signal</keyword>
<evidence type="ECO:0000259" key="2">
    <source>
        <dbReference type="Pfam" id="PF01433"/>
    </source>
</evidence>
<sequence length="623" mass="71139">MKKILLLSLVTFNFGSLMAQSTTYWQQHVDYKMDVVMDVKNYQYKGTQELVYTNNSNDTLRKVYYHLFNNAFQPGSEMDARLHSIKDPDARMVNKVTVDGKEVKVSRIESLKPNEIGYLKITNFKQDGAVAEAKTAGTILEVTLAKPILPNSKSTFTLDFDGQVPIQIRRSGRNNSEGVELSMTQWYPKLAEFDFEGWHADPYIAREFQGVWGNFDVKITIDKEFVLGGTGYLQNPNEIGFGYQSEGVVVNTPKKTKTLTWHFVAPMVHDFAWAADKNYMHDVVKGPNDVDLHFLYKNYPKTVENWKKLQPMMVKVMDVFNKNVGNYPYKQYSFIQGGDGGMEYAMSTLMLGNGTLEGIFGTATHELGHSWFQHVLASNESKHPWMDEGFTTYISDLAENELSDKKVANPFSGNYRAYYNLVNSGKEQSQTTHGDRYDENRPYSTSSYVKGSVFLSQLRYVIGEDKLAETIKRYYHDFKFKHPTPNDIKRSAERVSGANLDWYLVDWAQTTNTIDYGIKAVTENGNQTTVSLERIGRMPMPIDLLVEYTDGTMESFYVPLRMMNYEKANPNPAVKRTVLNDWTWAASNYEFTIAKAKGTIKKITIDPSGLMADVKQDNNVYKQ</sequence>
<dbReference type="PANTHER" id="PTHR45726:SF3">
    <property type="entry name" value="LEUKOTRIENE A-4 HYDROLASE"/>
    <property type="match status" value="1"/>
</dbReference>
<organism evidence="3 4">
    <name type="scientific">Flavobacterium kayseriense</name>
    <dbReference type="NCBI Taxonomy" id="2764714"/>
    <lineage>
        <taxon>Bacteria</taxon>
        <taxon>Pseudomonadati</taxon>
        <taxon>Bacteroidota</taxon>
        <taxon>Flavobacteriia</taxon>
        <taxon>Flavobacteriales</taxon>
        <taxon>Flavobacteriaceae</taxon>
        <taxon>Flavobacterium</taxon>
    </lineage>
</organism>
<dbReference type="Gene3D" id="1.10.390.10">
    <property type="entry name" value="Neutral Protease Domain 2"/>
    <property type="match status" value="1"/>
</dbReference>
<dbReference type="CDD" id="cd09604">
    <property type="entry name" value="M1_APN_like"/>
    <property type="match status" value="1"/>
</dbReference>
<protein>
    <submittedName>
        <fullName evidence="3">M1 family metallopeptidase</fullName>
    </submittedName>
</protein>
<dbReference type="PANTHER" id="PTHR45726">
    <property type="entry name" value="LEUKOTRIENE A-4 HYDROLASE"/>
    <property type="match status" value="1"/>
</dbReference>
<dbReference type="InterPro" id="IPR014782">
    <property type="entry name" value="Peptidase_M1_dom"/>
</dbReference>
<dbReference type="Pfam" id="PF01433">
    <property type="entry name" value="Peptidase_M1"/>
    <property type="match status" value="1"/>
</dbReference>
<feature type="chain" id="PRO_5046147036" evidence="1">
    <location>
        <begin position="20"/>
        <end position="623"/>
    </location>
</feature>
<dbReference type="RefSeq" id="WP_187008978.1">
    <property type="nucleotide sequence ID" value="NZ_JACRUI010000001.1"/>
</dbReference>
<accession>A0ABR7J4L1</accession>
<evidence type="ECO:0000313" key="4">
    <source>
        <dbReference type="Proteomes" id="UP000629963"/>
    </source>
</evidence>